<evidence type="ECO:0000256" key="4">
    <source>
        <dbReference type="ARBA" id="ARBA00022801"/>
    </source>
</evidence>
<sequence>MINSKTIVSGLALSALAASAPTLSSNFSINLVPINVSRVHPAAKYARAFSKYGVDIPNYLALAARSGNPGNPGQAGSVVVNIYKYDVAYFSPIIVGDSELLVELDTGSADLWVKTRDTPTAGPRTYDPSTGHLLLDHSWHLEYGDGSSVGGIAYIDKVQIGQVTCPAQVVEVAMYLNSPGEILRNALDGIVGLAFPWLNMLRPTATYTFYENVKGSLEIPVFAAYLKHQAPGAYDFGFIDPSKYEGNITYTPVYSSHGYWNITVDGFSIGSAPSLVYPFYAIVDTGCSLLLLDQYIVEMYYASIRSAYFSYDMGGWAFDCRENIPPFSLNIGSHIGLLPGEYIKYKAIGTLCYGGIQIAPRPDLNILGAMFLKSQYVIFDNGISGHPRVGFAKQAGLGVPMV</sequence>
<dbReference type="PANTHER" id="PTHR47966:SF2">
    <property type="entry name" value="ASPERGILLOPEPSIN-1-RELATED"/>
    <property type="match status" value="1"/>
</dbReference>
<reference evidence="7" key="1">
    <citation type="journal article" date="2014" name="PLoS Genet.">
        <title>Signature Gene Expression Reveals Novel Clues to the Molecular Mechanisms of Dimorphic Transition in Penicillium marneffei.</title>
        <authorList>
            <person name="Yang E."/>
            <person name="Wang G."/>
            <person name="Cai J."/>
            <person name="Woo P.C."/>
            <person name="Lau S.K."/>
            <person name="Yuen K.-Y."/>
            <person name="Chow W.-N."/>
            <person name="Lin X."/>
        </authorList>
    </citation>
    <scope>NUCLEOTIDE SEQUENCE [LARGE SCALE GENOMIC DNA]</scope>
    <source>
        <strain evidence="7">PM1</strain>
    </source>
</reference>
<dbReference type="PROSITE" id="PS51767">
    <property type="entry name" value="PEPTIDASE_A1"/>
    <property type="match status" value="1"/>
</dbReference>
<dbReference type="CDD" id="cd06097">
    <property type="entry name" value="Aspergillopepsin_like"/>
    <property type="match status" value="1"/>
</dbReference>
<dbReference type="AlphaFoldDB" id="A0A093VM07"/>
<dbReference type="PRINTS" id="PR00792">
    <property type="entry name" value="PEPSIN"/>
</dbReference>
<evidence type="ECO:0000256" key="2">
    <source>
        <dbReference type="ARBA" id="ARBA00022670"/>
    </source>
</evidence>
<feature type="signal peptide" evidence="5">
    <location>
        <begin position="1"/>
        <end position="19"/>
    </location>
</feature>
<dbReference type="HOGENOM" id="CLU_013253_0_1_1"/>
<feature type="domain" description="Peptidase A1" evidence="6">
    <location>
        <begin position="89"/>
        <end position="392"/>
    </location>
</feature>
<evidence type="ECO:0000256" key="1">
    <source>
        <dbReference type="ARBA" id="ARBA00007447"/>
    </source>
</evidence>
<protein>
    <submittedName>
        <fullName evidence="7">Aspartic protease pep1</fullName>
    </submittedName>
</protein>
<evidence type="ECO:0000313" key="7">
    <source>
        <dbReference type="EMBL" id="KFX53572.1"/>
    </source>
</evidence>
<dbReference type="EMBL" id="JPOX01000001">
    <property type="protein sequence ID" value="KFX53572.1"/>
    <property type="molecule type" value="Genomic_DNA"/>
</dbReference>
<organism evidence="7">
    <name type="scientific">Talaromyces marneffei PM1</name>
    <dbReference type="NCBI Taxonomy" id="1077442"/>
    <lineage>
        <taxon>Eukaryota</taxon>
        <taxon>Fungi</taxon>
        <taxon>Dikarya</taxon>
        <taxon>Ascomycota</taxon>
        <taxon>Pezizomycotina</taxon>
        <taxon>Eurotiomycetes</taxon>
        <taxon>Eurotiomycetidae</taxon>
        <taxon>Eurotiales</taxon>
        <taxon>Trichocomaceae</taxon>
        <taxon>Talaromyces</taxon>
        <taxon>Talaromyces sect. Talaromyces</taxon>
    </lineage>
</organism>
<comment type="caution">
    <text evidence="7">The sequence shown here is derived from an EMBL/GenBank/DDBJ whole genome shotgun (WGS) entry which is preliminary data.</text>
</comment>
<comment type="similarity">
    <text evidence="1">Belongs to the peptidase A1 family.</text>
</comment>
<dbReference type="GO" id="GO:0006508">
    <property type="term" value="P:proteolysis"/>
    <property type="evidence" value="ECO:0007669"/>
    <property type="project" value="UniProtKB-KW"/>
</dbReference>
<accession>A0A093VM07</accession>
<proteinExistence type="inferred from homology"/>
<dbReference type="InterPro" id="IPR001461">
    <property type="entry name" value="Aspartic_peptidase_A1"/>
</dbReference>
<dbReference type="Gene3D" id="2.40.70.10">
    <property type="entry name" value="Acid Proteases"/>
    <property type="match status" value="2"/>
</dbReference>
<evidence type="ECO:0000256" key="3">
    <source>
        <dbReference type="ARBA" id="ARBA00022750"/>
    </source>
</evidence>
<evidence type="ECO:0000259" key="6">
    <source>
        <dbReference type="PROSITE" id="PS51767"/>
    </source>
</evidence>
<keyword evidence="2 7" id="KW-0645">Protease</keyword>
<dbReference type="PANTHER" id="PTHR47966">
    <property type="entry name" value="BETA-SITE APP-CLEAVING ENZYME, ISOFORM A-RELATED"/>
    <property type="match status" value="1"/>
</dbReference>
<feature type="chain" id="PRO_5001888347" evidence="5">
    <location>
        <begin position="20"/>
        <end position="402"/>
    </location>
</feature>
<dbReference type="GO" id="GO:0004190">
    <property type="term" value="F:aspartic-type endopeptidase activity"/>
    <property type="evidence" value="ECO:0007669"/>
    <property type="project" value="UniProtKB-KW"/>
</dbReference>
<evidence type="ECO:0000256" key="5">
    <source>
        <dbReference type="SAM" id="SignalP"/>
    </source>
</evidence>
<keyword evidence="5" id="KW-0732">Signal</keyword>
<keyword evidence="3" id="KW-0064">Aspartyl protease</keyword>
<dbReference type="SUPFAM" id="SSF50630">
    <property type="entry name" value="Acid proteases"/>
    <property type="match status" value="1"/>
</dbReference>
<dbReference type="InterPro" id="IPR033121">
    <property type="entry name" value="PEPTIDASE_A1"/>
</dbReference>
<gene>
    <name evidence="7" type="ORF">GQ26_0013420</name>
</gene>
<name>A0A093VM07_TALMA</name>
<dbReference type="Pfam" id="PF00026">
    <property type="entry name" value="Asp"/>
    <property type="match status" value="1"/>
</dbReference>
<dbReference type="InterPro" id="IPR021109">
    <property type="entry name" value="Peptidase_aspartic_dom_sf"/>
</dbReference>
<dbReference type="InterPro" id="IPR034163">
    <property type="entry name" value="Aspergillopepsin-like_cat_dom"/>
</dbReference>
<dbReference type="eggNOG" id="KOG1339">
    <property type="taxonomic scope" value="Eukaryota"/>
</dbReference>
<keyword evidence="4" id="KW-0378">Hydrolase</keyword>